<name>A0A4W2DF26_BOBOX</name>
<dbReference type="GO" id="GO:0004672">
    <property type="term" value="F:protein kinase activity"/>
    <property type="evidence" value="ECO:0007669"/>
    <property type="project" value="InterPro"/>
</dbReference>
<evidence type="ECO:0000313" key="3">
    <source>
        <dbReference type="Proteomes" id="UP000314981"/>
    </source>
</evidence>
<evidence type="ECO:0000313" key="4">
    <source>
        <dbReference type="Proteomes" id="UP000429181"/>
    </source>
</evidence>
<organism evidence="2 3">
    <name type="scientific">Bos indicus x Bos taurus</name>
    <name type="common">Hybrid cattle</name>
    <dbReference type="NCBI Taxonomy" id="30522"/>
    <lineage>
        <taxon>Eukaryota</taxon>
        <taxon>Metazoa</taxon>
        <taxon>Chordata</taxon>
        <taxon>Craniata</taxon>
        <taxon>Vertebrata</taxon>
        <taxon>Euteleostomi</taxon>
        <taxon>Mammalia</taxon>
        <taxon>Eutheria</taxon>
        <taxon>Laurasiatheria</taxon>
        <taxon>Artiodactyla</taxon>
        <taxon>Ruminantia</taxon>
        <taxon>Pecora</taxon>
        <taxon>Bovidae</taxon>
        <taxon>Bovinae</taxon>
        <taxon>Bos</taxon>
    </lineage>
</organism>
<reference evidence="2" key="2">
    <citation type="submission" date="2025-05" db="UniProtKB">
        <authorList>
            <consortium name="Ensembl"/>
        </authorList>
    </citation>
    <scope>IDENTIFICATION</scope>
</reference>
<accession>A0A4W2DF26</accession>
<dbReference type="Ensembl" id="ENSBIXT00000041027.1">
    <property type="protein sequence ID" value="ENSBIXP00000024722.1"/>
    <property type="gene ID" value="ENSBIXG00000026846.1"/>
</dbReference>
<keyword evidence="3" id="KW-1185">Reference proteome</keyword>
<dbReference type="Proteomes" id="UP000429181">
    <property type="component" value="Chromosome 1"/>
</dbReference>
<protein>
    <recommendedName>
        <fullName evidence="1">Protein kinase domain-containing protein</fullName>
    </recommendedName>
</protein>
<dbReference type="GeneTree" id="ENSGT00960000190253"/>
<reference evidence="3 4" key="1">
    <citation type="submission" date="2018-11" db="EMBL/GenBank/DDBJ databases">
        <title>Haplotype-resolved cattle genomes.</title>
        <authorList>
            <person name="Low W.Y."/>
            <person name="Tearle R."/>
            <person name="Bickhart D.M."/>
            <person name="Rosen B.D."/>
            <person name="Koren S."/>
            <person name="Rhie A."/>
            <person name="Hiendleder S."/>
            <person name="Phillippy A.M."/>
            <person name="Smith T.P.L."/>
            <person name="Williams J.L."/>
        </authorList>
    </citation>
    <scope>NUCLEOTIDE SEQUENCE [LARGE SCALE GENOMIC DNA]</scope>
</reference>
<dbReference type="Proteomes" id="UP000314981">
    <property type="component" value="Chromosome 1"/>
</dbReference>
<dbReference type="AlphaFoldDB" id="A0A4W2DF26"/>
<dbReference type="Ensembl" id="ENSBIXT00005035112.1">
    <property type="protein sequence ID" value="ENSBIXP00005021325.1"/>
    <property type="gene ID" value="ENSBIXG00005024312.1"/>
</dbReference>
<evidence type="ECO:0000259" key="1">
    <source>
        <dbReference type="PROSITE" id="PS50011"/>
    </source>
</evidence>
<dbReference type="GO" id="GO:0005524">
    <property type="term" value="F:ATP binding"/>
    <property type="evidence" value="ECO:0007669"/>
    <property type="project" value="InterPro"/>
</dbReference>
<dbReference type="PROSITE" id="PS50011">
    <property type="entry name" value="PROTEIN_KINASE_DOM"/>
    <property type="match status" value="1"/>
</dbReference>
<feature type="domain" description="Protein kinase" evidence="1">
    <location>
        <begin position="1"/>
        <end position="52"/>
    </location>
</feature>
<sequence>MALGHLHQKVTIYRHLKPEKVILIHKVMETKNLDYSKNVFMVEQSHTHFVEQ</sequence>
<dbReference type="InterPro" id="IPR000719">
    <property type="entry name" value="Prot_kinase_dom"/>
</dbReference>
<evidence type="ECO:0000313" key="2">
    <source>
        <dbReference type="Ensembl" id="ENSBIXP00000024722.1"/>
    </source>
</evidence>
<proteinExistence type="predicted"/>